<organism evidence="2 3">
    <name type="scientific">Ascobolus immersus RN42</name>
    <dbReference type="NCBI Taxonomy" id="1160509"/>
    <lineage>
        <taxon>Eukaryota</taxon>
        <taxon>Fungi</taxon>
        <taxon>Dikarya</taxon>
        <taxon>Ascomycota</taxon>
        <taxon>Pezizomycotina</taxon>
        <taxon>Pezizomycetes</taxon>
        <taxon>Pezizales</taxon>
        <taxon>Ascobolaceae</taxon>
        <taxon>Ascobolus</taxon>
    </lineage>
</organism>
<dbReference type="AlphaFoldDB" id="A0A3N4HNF7"/>
<protein>
    <submittedName>
        <fullName evidence="2">Uncharacterized protein</fullName>
    </submittedName>
</protein>
<sequence>MGNLKLFSTKLEPARKTTNKKARAAISTPQPKDRMQKLPSWGTTPTTSHHQKPDGSVAPSKLLSIGHAIWRIGVTSSTSPFKVAFDATTSSFHPPLGPFVSWVQLTNIAVTDLEGAEGSDRTLKNSGIEEEHIRYISKQKKSVSSPLLLADQNPNNSKTAASEQLVAQVERIPAGPQHPRIKEEDQLPPIKLPCTLGPRRRRKFVVACVGFIAQFSMSRVALLSVFGTLDLKASPFSFSGNNQLSNHREVETLGFMTEFGVERQTWKLVKQKQSFRPDLEARIIDSSRCCCWMETATEEEVTTGRSSERSKMNLGQYDSASRPYLPKDINPQHPHYHLQQQPDLNEAASGSEPLLNTLEQHPRSRTFISQLLGTSIRV</sequence>
<keyword evidence="3" id="KW-1185">Reference proteome</keyword>
<feature type="region of interest" description="Disordered" evidence="1">
    <location>
        <begin position="301"/>
        <end position="337"/>
    </location>
</feature>
<reference evidence="2 3" key="1">
    <citation type="journal article" date="2018" name="Nat. Ecol. Evol.">
        <title>Pezizomycetes genomes reveal the molecular basis of ectomycorrhizal truffle lifestyle.</title>
        <authorList>
            <person name="Murat C."/>
            <person name="Payen T."/>
            <person name="Noel B."/>
            <person name="Kuo A."/>
            <person name="Morin E."/>
            <person name="Chen J."/>
            <person name="Kohler A."/>
            <person name="Krizsan K."/>
            <person name="Balestrini R."/>
            <person name="Da Silva C."/>
            <person name="Montanini B."/>
            <person name="Hainaut M."/>
            <person name="Levati E."/>
            <person name="Barry K.W."/>
            <person name="Belfiori B."/>
            <person name="Cichocki N."/>
            <person name="Clum A."/>
            <person name="Dockter R.B."/>
            <person name="Fauchery L."/>
            <person name="Guy J."/>
            <person name="Iotti M."/>
            <person name="Le Tacon F."/>
            <person name="Lindquist E.A."/>
            <person name="Lipzen A."/>
            <person name="Malagnac F."/>
            <person name="Mello A."/>
            <person name="Molinier V."/>
            <person name="Miyauchi S."/>
            <person name="Poulain J."/>
            <person name="Riccioni C."/>
            <person name="Rubini A."/>
            <person name="Sitrit Y."/>
            <person name="Splivallo R."/>
            <person name="Traeger S."/>
            <person name="Wang M."/>
            <person name="Zifcakova L."/>
            <person name="Wipf D."/>
            <person name="Zambonelli A."/>
            <person name="Paolocci F."/>
            <person name="Nowrousian M."/>
            <person name="Ottonello S."/>
            <person name="Baldrian P."/>
            <person name="Spatafora J.W."/>
            <person name="Henrissat B."/>
            <person name="Nagy L.G."/>
            <person name="Aury J.M."/>
            <person name="Wincker P."/>
            <person name="Grigoriev I.V."/>
            <person name="Bonfante P."/>
            <person name="Martin F.M."/>
        </authorList>
    </citation>
    <scope>NUCLEOTIDE SEQUENCE [LARGE SCALE GENOMIC DNA]</scope>
    <source>
        <strain evidence="2 3">RN42</strain>
    </source>
</reference>
<evidence type="ECO:0000256" key="1">
    <source>
        <dbReference type="SAM" id="MobiDB-lite"/>
    </source>
</evidence>
<evidence type="ECO:0000313" key="2">
    <source>
        <dbReference type="EMBL" id="RPA75355.1"/>
    </source>
</evidence>
<proteinExistence type="predicted"/>
<dbReference type="Proteomes" id="UP000275078">
    <property type="component" value="Unassembled WGS sequence"/>
</dbReference>
<name>A0A3N4HNF7_ASCIM</name>
<gene>
    <name evidence="2" type="ORF">BJ508DRAFT_312033</name>
</gene>
<evidence type="ECO:0000313" key="3">
    <source>
        <dbReference type="Proteomes" id="UP000275078"/>
    </source>
</evidence>
<dbReference type="EMBL" id="ML119765">
    <property type="protein sequence ID" value="RPA75355.1"/>
    <property type="molecule type" value="Genomic_DNA"/>
</dbReference>
<accession>A0A3N4HNF7</accession>
<feature type="region of interest" description="Disordered" evidence="1">
    <location>
        <begin position="1"/>
        <end position="58"/>
    </location>
</feature>